<dbReference type="Proteomes" id="UP001204621">
    <property type="component" value="Unassembled WGS sequence"/>
</dbReference>
<name>A0ABT2D1Y8_9BURK</name>
<dbReference type="EMBL" id="JANUGU010000007">
    <property type="protein sequence ID" value="MCS0660241.1"/>
    <property type="molecule type" value="Genomic_DNA"/>
</dbReference>
<organism evidence="3 4">
    <name type="scientific">Massilia terrae</name>
    <dbReference type="NCBI Taxonomy" id="1811224"/>
    <lineage>
        <taxon>Bacteria</taxon>
        <taxon>Pseudomonadati</taxon>
        <taxon>Pseudomonadota</taxon>
        <taxon>Betaproteobacteria</taxon>
        <taxon>Burkholderiales</taxon>
        <taxon>Oxalobacteraceae</taxon>
        <taxon>Telluria group</taxon>
        <taxon>Massilia</taxon>
    </lineage>
</organism>
<evidence type="ECO:0000256" key="1">
    <source>
        <dbReference type="SAM" id="Phobius"/>
    </source>
</evidence>
<keyword evidence="1" id="KW-1133">Transmembrane helix</keyword>
<evidence type="ECO:0000313" key="3">
    <source>
        <dbReference type="EMBL" id="MCS0660241.1"/>
    </source>
</evidence>
<keyword evidence="4" id="KW-1185">Reference proteome</keyword>
<dbReference type="CDD" id="cd03392">
    <property type="entry name" value="PAP2_like_2"/>
    <property type="match status" value="1"/>
</dbReference>
<dbReference type="InterPro" id="IPR000326">
    <property type="entry name" value="PAP2/HPO"/>
</dbReference>
<gene>
    <name evidence="3" type="ORF">NX778_19385</name>
</gene>
<dbReference type="Gene3D" id="1.20.144.10">
    <property type="entry name" value="Phosphatidic acid phosphatase type 2/haloperoxidase"/>
    <property type="match status" value="2"/>
</dbReference>
<comment type="caution">
    <text evidence="3">The sequence shown here is derived from an EMBL/GenBank/DDBJ whole genome shotgun (WGS) entry which is preliminary data.</text>
</comment>
<feature type="transmembrane region" description="Helical" evidence="1">
    <location>
        <begin position="55"/>
        <end position="82"/>
    </location>
</feature>
<feature type="transmembrane region" description="Helical" evidence="1">
    <location>
        <begin position="191"/>
        <end position="212"/>
    </location>
</feature>
<sequence length="223" mass="23926">MGARTTHLLPGVLAALAAATIFGLIANAVHSGAPITQLDVQLAQWFHAHATHGVTLAMLAITWIHSSWGILSMSAVGSGWLYRRRMPDWLLALIATVPGGMLLNVAFKHVFQRARPHWDAPLLTLETYSFPSGHTASATVLYGFVVCFIAAHARSRQHAVLAAIAAIAALAAVALVALSRMYLGVHYLSDVLAAVAEGCMWLAICMTALAAWRRWRIEEGEGA</sequence>
<keyword evidence="1" id="KW-0812">Transmembrane</keyword>
<feature type="domain" description="Phosphatidic acid phosphatase type 2/haloperoxidase" evidence="2">
    <location>
        <begin position="89"/>
        <end position="206"/>
    </location>
</feature>
<reference evidence="3 4" key="1">
    <citation type="submission" date="2022-08" db="EMBL/GenBank/DDBJ databases">
        <title>Reclassification of Massilia species as members of the genera Telluria, Duganella, Pseudoduganella, Mokoshia gen. nov. and Zemynaea gen. nov. using orthogonal and non-orthogonal genome-based approaches.</title>
        <authorList>
            <person name="Bowman J.P."/>
        </authorList>
    </citation>
    <scope>NUCLEOTIDE SEQUENCE [LARGE SCALE GENOMIC DNA]</scope>
    <source>
        <strain evidence="3 4">JCM 31606</strain>
    </source>
</reference>
<protein>
    <submittedName>
        <fullName evidence="3">Phosphatase PAP2 family protein</fullName>
    </submittedName>
</protein>
<dbReference type="PANTHER" id="PTHR14969">
    <property type="entry name" value="SPHINGOSINE-1-PHOSPHATE PHOSPHOHYDROLASE"/>
    <property type="match status" value="1"/>
</dbReference>
<feature type="transmembrane region" description="Helical" evidence="1">
    <location>
        <begin position="89"/>
        <end position="111"/>
    </location>
</feature>
<dbReference type="Pfam" id="PF01569">
    <property type="entry name" value="PAP2"/>
    <property type="match status" value="1"/>
</dbReference>
<feature type="transmembrane region" description="Helical" evidence="1">
    <location>
        <begin position="158"/>
        <end position="179"/>
    </location>
</feature>
<keyword evidence="1" id="KW-0472">Membrane</keyword>
<feature type="transmembrane region" description="Helical" evidence="1">
    <location>
        <begin position="131"/>
        <end position="151"/>
    </location>
</feature>
<dbReference type="InterPro" id="IPR036938">
    <property type="entry name" value="PAP2/HPO_sf"/>
</dbReference>
<dbReference type="PANTHER" id="PTHR14969:SF13">
    <property type="entry name" value="AT30094P"/>
    <property type="match status" value="1"/>
</dbReference>
<dbReference type="SMART" id="SM00014">
    <property type="entry name" value="acidPPc"/>
    <property type="match status" value="1"/>
</dbReference>
<evidence type="ECO:0000313" key="4">
    <source>
        <dbReference type="Proteomes" id="UP001204621"/>
    </source>
</evidence>
<dbReference type="RefSeq" id="WP_258813426.1">
    <property type="nucleotide sequence ID" value="NZ_JANUGU010000007.1"/>
</dbReference>
<proteinExistence type="predicted"/>
<dbReference type="SUPFAM" id="SSF48317">
    <property type="entry name" value="Acid phosphatase/Vanadium-dependent haloperoxidase"/>
    <property type="match status" value="1"/>
</dbReference>
<evidence type="ECO:0000259" key="2">
    <source>
        <dbReference type="SMART" id="SM00014"/>
    </source>
</evidence>
<accession>A0ABT2D1Y8</accession>